<accession>A0A1I1K7R7</accession>
<gene>
    <name evidence="2" type="ORF">SAMN05421762_1353</name>
</gene>
<feature type="domain" description="Helix-turn-helix" evidence="1">
    <location>
        <begin position="16"/>
        <end position="60"/>
    </location>
</feature>
<dbReference type="OrthoDB" id="7876561at2"/>
<evidence type="ECO:0000313" key="2">
    <source>
        <dbReference type="EMBL" id="SFC56332.1"/>
    </source>
</evidence>
<proteinExistence type="predicted"/>
<protein>
    <submittedName>
        <fullName evidence="2">DNA binding domain-containing protein, excisionase family</fullName>
    </submittedName>
</protein>
<reference evidence="2 3" key="1">
    <citation type="submission" date="2016-10" db="EMBL/GenBank/DDBJ databases">
        <authorList>
            <person name="de Groot N.N."/>
        </authorList>
    </citation>
    <scope>NUCLEOTIDE SEQUENCE [LARGE SCALE GENOMIC DNA]</scope>
    <source>
        <strain evidence="2 3">DSM 29619</strain>
    </source>
</reference>
<name>A0A1I1K7R7_9RHOB</name>
<evidence type="ECO:0000313" key="3">
    <source>
        <dbReference type="Proteomes" id="UP000231644"/>
    </source>
</evidence>
<dbReference type="AlphaFoldDB" id="A0A1I1K7R7"/>
<dbReference type="Proteomes" id="UP000231644">
    <property type="component" value="Unassembled WGS sequence"/>
</dbReference>
<sequence length="77" mass="8529">MTHHPRTITPASCRPTEAPAVFGVSKDKIYDWAREGHITIYKSGGVSLVIVSEVLDFIRSLGDQMGDQPKQRFGKSI</sequence>
<keyword evidence="3" id="KW-1185">Reference proteome</keyword>
<dbReference type="InterPro" id="IPR041657">
    <property type="entry name" value="HTH_17"/>
</dbReference>
<dbReference type="Pfam" id="PF12728">
    <property type="entry name" value="HTH_17"/>
    <property type="match status" value="1"/>
</dbReference>
<evidence type="ECO:0000259" key="1">
    <source>
        <dbReference type="Pfam" id="PF12728"/>
    </source>
</evidence>
<dbReference type="EMBL" id="FOLX01000001">
    <property type="protein sequence ID" value="SFC56332.1"/>
    <property type="molecule type" value="Genomic_DNA"/>
</dbReference>
<organism evidence="2 3">
    <name type="scientific">Pseudooceanicola nitratireducens</name>
    <dbReference type="NCBI Taxonomy" id="517719"/>
    <lineage>
        <taxon>Bacteria</taxon>
        <taxon>Pseudomonadati</taxon>
        <taxon>Pseudomonadota</taxon>
        <taxon>Alphaproteobacteria</taxon>
        <taxon>Rhodobacterales</taxon>
        <taxon>Paracoccaceae</taxon>
        <taxon>Pseudooceanicola</taxon>
    </lineage>
</organism>
<dbReference type="RefSeq" id="WP_093452405.1">
    <property type="nucleotide sequence ID" value="NZ_FNZG01000003.1"/>
</dbReference>
<dbReference type="STRING" id="517719.SAMN05421762_1353"/>